<feature type="compositionally biased region" description="Basic and acidic residues" evidence="4">
    <location>
        <begin position="13"/>
        <end position="23"/>
    </location>
</feature>
<dbReference type="GO" id="GO:0006887">
    <property type="term" value="P:exocytosis"/>
    <property type="evidence" value="ECO:0000318"/>
    <property type="project" value="GO_Central"/>
</dbReference>
<evidence type="ECO:0000256" key="1">
    <source>
        <dbReference type="ARBA" id="ARBA00006756"/>
    </source>
</evidence>
<reference evidence="7" key="1">
    <citation type="journal article" date="2016" name="Nature">
        <title>The genome of the seagrass Zostera marina reveals angiosperm adaptation to the sea.</title>
        <authorList>
            <person name="Olsen J.L."/>
            <person name="Rouze P."/>
            <person name="Verhelst B."/>
            <person name="Lin Y.-C."/>
            <person name="Bayer T."/>
            <person name="Collen J."/>
            <person name="Dattolo E."/>
            <person name="De Paoli E."/>
            <person name="Dittami S."/>
            <person name="Maumus F."/>
            <person name="Michel G."/>
            <person name="Kersting A."/>
            <person name="Lauritano C."/>
            <person name="Lohaus R."/>
            <person name="Toepel M."/>
            <person name="Tonon T."/>
            <person name="Vanneste K."/>
            <person name="Amirebrahimi M."/>
            <person name="Brakel J."/>
            <person name="Bostroem C."/>
            <person name="Chovatia M."/>
            <person name="Grimwood J."/>
            <person name="Jenkins J.W."/>
            <person name="Jueterbock A."/>
            <person name="Mraz A."/>
            <person name="Stam W.T."/>
            <person name="Tice H."/>
            <person name="Bornberg-Bauer E."/>
            <person name="Green P.J."/>
            <person name="Pearson G.A."/>
            <person name="Procaccini G."/>
            <person name="Duarte C.M."/>
            <person name="Schmutz J."/>
            <person name="Reusch T.B.H."/>
            <person name="Van de Peer Y."/>
        </authorList>
    </citation>
    <scope>NUCLEOTIDE SEQUENCE [LARGE SCALE GENOMIC DNA]</scope>
    <source>
        <strain evidence="7">cv. Finnish</strain>
    </source>
</reference>
<gene>
    <name evidence="6" type="ORF">ZOSMA_52G00290</name>
</gene>
<evidence type="ECO:0000256" key="3">
    <source>
        <dbReference type="RuleBase" id="RU365026"/>
    </source>
</evidence>
<dbReference type="InterPro" id="IPR016159">
    <property type="entry name" value="Cullin_repeat-like_dom_sf"/>
</dbReference>
<comment type="similarity">
    <text evidence="1 3">Belongs to the EXO70 family.</text>
</comment>
<accession>A0A0K9NXG0</accession>
<dbReference type="SUPFAM" id="SSF74788">
    <property type="entry name" value="Cullin repeat-like"/>
    <property type="match status" value="1"/>
</dbReference>
<feature type="domain" description="Exocyst complex subunit Exo70 C-terminal" evidence="5">
    <location>
        <begin position="263"/>
        <end position="644"/>
    </location>
</feature>
<keyword evidence="2 3" id="KW-0813">Transport</keyword>
<dbReference type="Pfam" id="PF20669">
    <property type="entry name" value="Exo70_N"/>
    <property type="match status" value="1"/>
</dbReference>
<dbReference type="OMA" id="ATIEDNM"/>
<keyword evidence="7" id="KW-1185">Reference proteome</keyword>
<keyword evidence="3" id="KW-0653">Protein transport</keyword>
<dbReference type="GO" id="GO:0000145">
    <property type="term" value="C:exocyst"/>
    <property type="evidence" value="ECO:0000318"/>
    <property type="project" value="GO_Central"/>
</dbReference>
<dbReference type="InterPro" id="IPR004140">
    <property type="entry name" value="Exo70"/>
</dbReference>
<dbReference type="STRING" id="29655.A0A0K9NXG0"/>
<proteinExistence type="inferred from homology"/>
<dbReference type="PANTHER" id="PTHR12542:SF49">
    <property type="entry name" value="EXOCYST SUBUNIT EXO70 FAMILY PROTEIN"/>
    <property type="match status" value="1"/>
</dbReference>
<dbReference type="GO" id="GO:0005546">
    <property type="term" value="F:phosphatidylinositol-4,5-bisphosphate binding"/>
    <property type="evidence" value="ECO:0007669"/>
    <property type="project" value="InterPro"/>
</dbReference>
<dbReference type="Pfam" id="PF03081">
    <property type="entry name" value="Exo70_C"/>
    <property type="match status" value="1"/>
</dbReference>
<name>A0A0K9NXG0_ZOSMR</name>
<evidence type="ECO:0000313" key="7">
    <source>
        <dbReference type="Proteomes" id="UP000036987"/>
    </source>
</evidence>
<keyword evidence="3" id="KW-0268">Exocytosis</keyword>
<evidence type="ECO:0000256" key="2">
    <source>
        <dbReference type="ARBA" id="ARBA00022448"/>
    </source>
</evidence>
<dbReference type="GO" id="GO:0015031">
    <property type="term" value="P:protein transport"/>
    <property type="evidence" value="ECO:0007669"/>
    <property type="project" value="UniProtKB-KW"/>
</dbReference>
<dbReference type="InterPro" id="IPR046364">
    <property type="entry name" value="Exo70_C"/>
</dbReference>
<feature type="region of interest" description="Disordered" evidence="4">
    <location>
        <begin position="1"/>
        <end position="35"/>
    </location>
</feature>
<dbReference type="Proteomes" id="UP000036987">
    <property type="component" value="Unassembled WGS sequence"/>
</dbReference>
<protein>
    <recommendedName>
        <fullName evidence="3">Exocyst subunit Exo70 family protein</fullName>
    </recommendedName>
</protein>
<organism evidence="6 7">
    <name type="scientific">Zostera marina</name>
    <name type="common">Eelgrass</name>
    <dbReference type="NCBI Taxonomy" id="29655"/>
    <lineage>
        <taxon>Eukaryota</taxon>
        <taxon>Viridiplantae</taxon>
        <taxon>Streptophyta</taxon>
        <taxon>Embryophyta</taxon>
        <taxon>Tracheophyta</taxon>
        <taxon>Spermatophyta</taxon>
        <taxon>Magnoliopsida</taxon>
        <taxon>Liliopsida</taxon>
        <taxon>Zosteraceae</taxon>
        <taxon>Zostera</taxon>
    </lineage>
</organism>
<dbReference type="EMBL" id="LFYR01001488">
    <property type="protein sequence ID" value="KMZ61378.1"/>
    <property type="molecule type" value="Genomic_DNA"/>
</dbReference>
<evidence type="ECO:0000256" key="4">
    <source>
        <dbReference type="SAM" id="MobiDB-lite"/>
    </source>
</evidence>
<comment type="caution">
    <text evidence="6">The sequence shown here is derived from an EMBL/GenBank/DDBJ whole genome shotgun (WGS) entry which is preliminary data.</text>
</comment>
<sequence length="663" mass="76099">MAEDDTSSATPHGEAEEKEEKEGRKLKKSGSSDDMNDTQRMISYISHRFSNLDIDALNSLEAIEDLLGIAQEDIQIWDSDESMIWESKPGEAFRYLRAVEELQKLTGSLETFRWTEDVELQSGILCRAHSVVHMAMTKLEYEFIHLLTKYLHVPQLDATSFRSDGGLSLTLTDEYNYSHRSFESYPNVSTMIADLTVPNVRPDIRCIAQVMFNSNYGRECCQAYVGVRRDVLDECLNSLLGEILSIEQIVLMDWKILNSKIHRWKKVAKNFVNVCLVREKNLCDHIFEYLPDEPAARYFFESSKASIYRLFKFGEAVSVIPSTPEKLFEILDMYDVLGELIPEIKSLFENTPDSSCSSILSESQHVRFRLGESAKSVIECFKHDVQKTKSTVAFPGGGIHPLTKYVMNFVSTLSAYTETLENLLGVEVGNTIQEEEEEDAEEERLHSSHRVSTVLLRSLIKMLESNLEAKASLYQDISLQKIFKMNNIHYMVNKVMANSELRVILGDEWIRSHCGEYVRCASGYQRITWNPIISLLIDERFNSGNEGTNNIHSSSRNHQNHQRPPKMLLKERLKRFNAMFEDTYKTHTAWNIPNPNLRLEMQINIAQNLLHAYRTVMGRHSAILDGFPHPEKYLKYSTEDLENYTTDLFTGNSKSLNPTRRGA</sequence>
<dbReference type="AlphaFoldDB" id="A0A0K9NXG0"/>
<evidence type="ECO:0000313" key="6">
    <source>
        <dbReference type="EMBL" id="KMZ61378.1"/>
    </source>
</evidence>
<comment type="function">
    <text evidence="3">Component of the exocyst complex.</text>
</comment>
<dbReference type="OrthoDB" id="1922221at2759"/>
<dbReference type="PANTHER" id="PTHR12542">
    <property type="entry name" value="EXOCYST COMPLEX PROTEIN EXO70"/>
    <property type="match status" value="1"/>
</dbReference>
<evidence type="ECO:0000259" key="5">
    <source>
        <dbReference type="Pfam" id="PF03081"/>
    </source>
</evidence>
<dbReference type="Gene3D" id="1.20.1280.170">
    <property type="entry name" value="Exocyst complex component Exo70"/>
    <property type="match status" value="1"/>
</dbReference>